<evidence type="ECO:0000313" key="7">
    <source>
        <dbReference type="Proteomes" id="UP000273405"/>
    </source>
</evidence>
<dbReference type="RefSeq" id="WP_120624018.1">
    <property type="nucleotide sequence ID" value="NZ_RAWG01000017.1"/>
</dbReference>
<dbReference type="PANTHER" id="PTHR43026">
    <property type="entry name" value="2-HYDROXYACID DEHYDROGENASE HOMOLOG 1-RELATED"/>
    <property type="match status" value="1"/>
</dbReference>
<evidence type="ECO:0000256" key="1">
    <source>
        <dbReference type="ARBA" id="ARBA00005854"/>
    </source>
</evidence>
<dbReference type="Proteomes" id="UP000273405">
    <property type="component" value="Unassembled WGS sequence"/>
</dbReference>
<comment type="similarity">
    <text evidence="1 4">Belongs to the D-isomer specific 2-hydroxyacid dehydrogenase family.</text>
</comment>
<dbReference type="InterPro" id="IPR058205">
    <property type="entry name" value="D-LDH-like"/>
</dbReference>
<dbReference type="SUPFAM" id="SSF52283">
    <property type="entry name" value="Formate/glycerate dehydrogenase catalytic domain-like"/>
    <property type="match status" value="1"/>
</dbReference>
<accession>A0A3A8NXB4</accession>
<dbReference type="GO" id="GO:0051287">
    <property type="term" value="F:NAD binding"/>
    <property type="evidence" value="ECO:0007669"/>
    <property type="project" value="InterPro"/>
</dbReference>
<dbReference type="OrthoDB" id="9793626at2"/>
<dbReference type="PROSITE" id="PS00670">
    <property type="entry name" value="D_2_HYDROXYACID_DH_2"/>
    <property type="match status" value="1"/>
</dbReference>
<evidence type="ECO:0000256" key="4">
    <source>
        <dbReference type="RuleBase" id="RU003719"/>
    </source>
</evidence>
<dbReference type="CDD" id="cd12183">
    <property type="entry name" value="LDH_like_2"/>
    <property type="match status" value="1"/>
</dbReference>
<dbReference type="Gene3D" id="3.40.50.720">
    <property type="entry name" value="NAD(P)-binding Rossmann-like Domain"/>
    <property type="match status" value="2"/>
</dbReference>
<evidence type="ECO:0000259" key="5">
    <source>
        <dbReference type="SMART" id="SM00997"/>
    </source>
</evidence>
<dbReference type="PANTHER" id="PTHR43026:SF1">
    <property type="entry name" value="2-HYDROXYACID DEHYDROGENASE HOMOLOG 1-RELATED"/>
    <property type="match status" value="1"/>
</dbReference>
<evidence type="ECO:0000313" key="6">
    <source>
        <dbReference type="EMBL" id="RKH46851.1"/>
    </source>
</evidence>
<keyword evidence="7" id="KW-1185">Reference proteome</keyword>
<keyword evidence="3" id="KW-0520">NAD</keyword>
<keyword evidence="2 4" id="KW-0560">Oxidoreductase</keyword>
<evidence type="ECO:0000256" key="3">
    <source>
        <dbReference type="ARBA" id="ARBA00023027"/>
    </source>
</evidence>
<dbReference type="PROSITE" id="PS00671">
    <property type="entry name" value="D_2_HYDROXYACID_DH_3"/>
    <property type="match status" value="1"/>
</dbReference>
<sequence>MRIAFFDTHRFDRAAFEDANAAFGHDLTYFEPRLTPQTVGLAAGFPVVCSFVNDRLDGACLRALAEGGTRLVALRSAGFNHVDLVEAGRLGLTVVRVPEYSPQAVAEHTAALVLALNRKVHRAYARVREWNFSLDGLVGFDLYGKTVALVGLGRIGRAAARIFRGFGCRLLGVDPRLSAPDAHALGIESVELSEALRQADIVSLHVPLTPATRHLIDAAALAKMKPGAMIINTGRGALLDSHALVEALKSGHLGAAGLDVYEEEEGIFFQDLSEQVLQDDVLARLLTFPNVLITAHQAFLTREALHAIARTTLESVQRFERGEAPGPTEVRAEQVIKG</sequence>
<feature type="domain" description="S-adenosyl-L-homocysteine hydrolase NAD binding" evidence="5">
    <location>
        <begin position="133"/>
        <end position="258"/>
    </location>
</feature>
<protein>
    <submittedName>
        <fullName evidence="6">2-hydroxyacid dehydrogenase</fullName>
    </submittedName>
</protein>
<dbReference type="AlphaFoldDB" id="A0A3A8NXB4"/>
<proteinExistence type="inferred from homology"/>
<evidence type="ECO:0000256" key="2">
    <source>
        <dbReference type="ARBA" id="ARBA00023002"/>
    </source>
</evidence>
<gene>
    <name evidence="6" type="ORF">D7X12_04445</name>
</gene>
<dbReference type="GO" id="GO:0008720">
    <property type="term" value="F:D-lactate dehydrogenase (NAD+) activity"/>
    <property type="evidence" value="ECO:0007669"/>
    <property type="project" value="TreeGrafter"/>
</dbReference>
<dbReference type="InterPro" id="IPR006139">
    <property type="entry name" value="D-isomer_2_OHA_DH_cat_dom"/>
</dbReference>
<dbReference type="InterPro" id="IPR036291">
    <property type="entry name" value="NAD(P)-bd_dom_sf"/>
</dbReference>
<dbReference type="SMART" id="SM00997">
    <property type="entry name" value="AdoHcyase_NAD"/>
    <property type="match status" value="1"/>
</dbReference>
<dbReference type="EMBL" id="RAWG01000017">
    <property type="protein sequence ID" value="RKH46851.1"/>
    <property type="molecule type" value="Genomic_DNA"/>
</dbReference>
<dbReference type="Pfam" id="PF00389">
    <property type="entry name" value="2-Hacid_dh"/>
    <property type="match status" value="1"/>
</dbReference>
<comment type="caution">
    <text evidence="6">The sequence shown here is derived from an EMBL/GenBank/DDBJ whole genome shotgun (WGS) entry which is preliminary data.</text>
</comment>
<dbReference type="InterPro" id="IPR006140">
    <property type="entry name" value="D-isomer_DH_NAD-bd"/>
</dbReference>
<reference evidence="7" key="1">
    <citation type="submission" date="2018-09" db="EMBL/GenBank/DDBJ databases">
        <authorList>
            <person name="Livingstone P.G."/>
            <person name="Whitworth D.E."/>
        </authorList>
    </citation>
    <scope>NUCLEOTIDE SEQUENCE [LARGE SCALE GENOMIC DNA]</scope>
    <source>
        <strain evidence="7">CA040B</strain>
    </source>
</reference>
<dbReference type="InterPro" id="IPR029753">
    <property type="entry name" value="D-isomer_DH_CS"/>
</dbReference>
<organism evidence="6 7">
    <name type="scientific">Corallococcus sicarius</name>
    <dbReference type="NCBI Taxonomy" id="2316726"/>
    <lineage>
        <taxon>Bacteria</taxon>
        <taxon>Pseudomonadati</taxon>
        <taxon>Myxococcota</taxon>
        <taxon>Myxococcia</taxon>
        <taxon>Myxococcales</taxon>
        <taxon>Cystobacterineae</taxon>
        <taxon>Myxococcaceae</taxon>
        <taxon>Corallococcus</taxon>
    </lineage>
</organism>
<dbReference type="SUPFAM" id="SSF51735">
    <property type="entry name" value="NAD(P)-binding Rossmann-fold domains"/>
    <property type="match status" value="1"/>
</dbReference>
<dbReference type="InterPro" id="IPR015878">
    <property type="entry name" value="Ado_hCys_hydrolase_NAD-bd"/>
</dbReference>
<dbReference type="Pfam" id="PF02826">
    <property type="entry name" value="2-Hacid_dh_C"/>
    <property type="match status" value="1"/>
</dbReference>
<name>A0A3A8NXB4_9BACT</name>